<evidence type="ECO:0000313" key="1">
    <source>
        <dbReference type="EMBL" id="KIL45739.1"/>
    </source>
</evidence>
<proteinExistence type="predicted"/>
<gene>
    <name evidence="1" type="ORF">KP78_20880</name>
</gene>
<dbReference type="STRING" id="889306.KP78_20880"/>
<dbReference type="EMBL" id="JXRP01000017">
    <property type="protein sequence ID" value="KIL45739.1"/>
    <property type="molecule type" value="Genomic_DNA"/>
</dbReference>
<protein>
    <submittedName>
        <fullName evidence="1">Uncharacterized protein</fullName>
    </submittedName>
</protein>
<dbReference type="PATRIC" id="fig|889306.3.peg.2105"/>
<name>A0A0C2RVE9_9BACL</name>
<dbReference type="Proteomes" id="UP000031938">
    <property type="component" value="Unassembled WGS sequence"/>
</dbReference>
<reference evidence="1 2" key="1">
    <citation type="submission" date="2015-01" db="EMBL/GenBank/DDBJ databases">
        <title>Genome sequencing of Jeotgalibacillus soli.</title>
        <authorList>
            <person name="Goh K.M."/>
            <person name="Chan K.-G."/>
            <person name="Yaakop A.S."/>
            <person name="Ee R."/>
            <person name="Gan H.M."/>
            <person name="Chan C.S."/>
        </authorList>
    </citation>
    <scope>NUCLEOTIDE SEQUENCE [LARGE SCALE GENOMIC DNA]</scope>
    <source>
        <strain evidence="1 2">P9</strain>
    </source>
</reference>
<organism evidence="1 2">
    <name type="scientific">Jeotgalibacillus soli</name>
    <dbReference type="NCBI Taxonomy" id="889306"/>
    <lineage>
        <taxon>Bacteria</taxon>
        <taxon>Bacillati</taxon>
        <taxon>Bacillota</taxon>
        <taxon>Bacilli</taxon>
        <taxon>Bacillales</taxon>
        <taxon>Caryophanaceae</taxon>
        <taxon>Jeotgalibacillus</taxon>
    </lineage>
</organism>
<evidence type="ECO:0000313" key="2">
    <source>
        <dbReference type="Proteomes" id="UP000031938"/>
    </source>
</evidence>
<keyword evidence="2" id="KW-1185">Reference proteome</keyword>
<dbReference type="AlphaFoldDB" id="A0A0C2RVE9"/>
<sequence length="44" mass="5305">MREAEKSKRELEIKLEDERIRFGIEKEELGLDAHLRRLARKQAI</sequence>
<accession>A0A0C2RVE9</accession>
<comment type="caution">
    <text evidence="1">The sequence shown here is derived from an EMBL/GenBank/DDBJ whole genome shotgun (WGS) entry which is preliminary data.</text>
</comment>